<dbReference type="Gene3D" id="3.60.10.10">
    <property type="entry name" value="Endonuclease/exonuclease/phosphatase"/>
    <property type="match status" value="1"/>
</dbReference>
<dbReference type="InterPro" id="IPR005135">
    <property type="entry name" value="Endo/exonuclease/phosphatase"/>
</dbReference>
<organism evidence="3 4">
    <name type="scientific">Elysia marginata</name>
    <dbReference type="NCBI Taxonomy" id="1093978"/>
    <lineage>
        <taxon>Eukaryota</taxon>
        <taxon>Metazoa</taxon>
        <taxon>Spiralia</taxon>
        <taxon>Lophotrochozoa</taxon>
        <taxon>Mollusca</taxon>
        <taxon>Gastropoda</taxon>
        <taxon>Heterobranchia</taxon>
        <taxon>Euthyneura</taxon>
        <taxon>Panpulmonata</taxon>
        <taxon>Sacoglossa</taxon>
        <taxon>Placobranchoidea</taxon>
        <taxon>Plakobranchidae</taxon>
        <taxon>Elysia</taxon>
    </lineage>
</organism>
<keyword evidence="4" id="KW-1185">Reference proteome</keyword>
<name>A0AAV4FZ13_9GAST</name>
<dbReference type="InterPro" id="IPR036691">
    <property type="entry name" value="Endo/exonu/phosph_ase_sf"/>
</dbReference>
<dbReference type="AlphaFoldDB" id="A0AAV4FZ13"/>
<accession>A0AAV4FZ13</accession>
<feature type="compositionally biased region" description="Basic and acidic residues" evidence="1">
    <location>
        <begin position="22"/>
        <end position="35"/>
    </location>
</feature>
<dbReference type="CDD" id="cd09076">
    <property type="entry name" value="L1-EN"/>
    <property type="match status" value="1"/>
</dbReference>
<feature type="domain" description="Endonuclease/exonuclease/phosphatase" evidence="2">
    <location>
        <begin position="70"/>
        <end position="211"/>
    </location>
</feature>
<dbReference type="PANTHER" id="PTHR43250">
    <property type="entry name" value="EXODEOXYRIBONUCLEASE III"/>
    <property type="match status" value="1"/>
</dbReference>
<dbReference type="SUPFAM" id="SSF56219">
    <property type="entry name" value="DNase I-like"/>
    <property type="match status" value="1"/>
</dbReference>
<evidence type="ECO:0000259" key="2">
    <source>
        <dbReference type="Pfam" id="PF03372"/>
    </source>
</evidence>
<feature type="compositionally biased region" description="Basic residues" evidence="1">
    <location>
        <begin position="1"/>
        <end position="10"/>
    </location>
</feature>
<dbReference type="GO" id="GO:0008311">
    <property type="term" value="F:double-stranded DNA 3'-5' DNA exonuclease activity"/>
    <property type="evidence" value="ECO:0007669"/>
    <property type="project" value="InterPro"/>
</dbReference>
<feature type="region of interest" description="Disordered" evidence="1">
    <location>
        <begin position="1"/>
        <end position="35"/>
    </location>
</feature>
<protein>
    <submittedName>
        <fullName evidence="3">Craniofacial development protein 2-like</fullName>
    </submittedName>
</protein>
<sequence>MVQRRKLKRCHAGEVGPPAAKYHAENSNREEVQDRLHRDTNYDASILKPKGGIAADASILRTRIAPIKIGTWNVRTLFQAGMFDNLLQEMKEMRVDILGISETKWTGEGMIDKKDYKMVYSGGSEHSHGVGIVMSDVVAKSLIGYWPVGDRIIMCKFKASPFDLTIVQLYAPTSDYTDEEVEQFYECLNETLKQVKSTDITIILGDFNAKVGNTAVSSTMGRHGLGNEEVEQFYECLNETLKQVKSTDITIILGDFNTKVGNTAMSSTMGRHGLGSGWQFYWRNQYSFDRDSVPGYADSRSSAPILPCHPEHPAWLVPGSDNTPLAISIQHA</sequence>
<dbReference type="GO" id="GO:0006281">
    <property type="term" value="P:DNA repair"/>
    <property type="evidence" value="ECO:0007669"/>
    <property type="project" value="InterPro"/>
</dbReference>
<evidence type="ECO:0000313" key="3">
    <source>
        <dbReference type="EMBL" id="GFR77955.1"/>
    </source>
</evidence>
<evidence type="ECO:0000313" key="4">
    <source>
        <dbReference type="Proteomes" id="UP000762676"/>
    </source>
</evidence>
<dbReference type="Pfam" id="PF03372">
    <property type="entry name" value="Exo_endo_phos"/>
    <property type="match status" value="1"/>
</dbReference>
<dbReference type="InterPro" id="IPR037493">
    <property type="entry name" value="ExoIII-like"/>
</dbReference>
<gene>
    <name evidence="3" type="ORF">ElyMa_003982300</name>
</gene>
<proteinExistence type="predicted"/>
<dbReference type="EMBL" id="BMAT01008104">
    <property type="protein sequence ID" value="GFR77955.1"/>
    <property type="molecule type" value="Genomic_DNA"/>
</dbReference>
<comment type="caution">
    <text evidence="3">The sequence shown here is derived from an EMBL/GenBank/DDBJ whole genome shotgun (WGS) entry which is preliminary data.</text>
</comment>
<evidence type="ECO:0000256" key="1">
    <source>
        <dbReference type="SAM" id="MobiDB-lite"/>
    </source>
</evidence>
<reference evidence="3 4" key="1">
    <citation type="journal article" date="2021" name="Elife">
        <title>Chloroplast acquisition without the gene transfer in kleptoplastic sea slugs, Plakobranchus ocellatus.</title>
        <authorList>
            <person name="Maeda T."/>
            <person name="Takahashi S."/>
            <person name="Yoshida T."/>
            <person name="Shimamura S."/>
            <person name="Takaki Y."/>
            <person name="Nagai Y."/>
            <person name="Toyoda A."/>
            <person name="Suzuki Y."/>
            <person name="Arimoto A."/>
            <person name="Ishii H."/>
            <person name="Satoh N."/>
            <person name="Nishiyama T."/>
            <person name="Hasebe M."/>
            <person name="Maruyama T."/>
            <person name="Minagawa J."/>
            <person name="Obokata J."/>
            <person name="Shigenobu S."/>
        </authorList>
    </citation>
    <scope>NUCLEOTIDE SEQUENCE [LARGE SCALE GENOMIC DNA]</scope>
</reference>
<dbReference type="Proteomes" id="UP000762676">
    <property type="component" value="Unassembled WGS sequence"/>
</dbReference>
<dbReference type="PANTHER" id="PTHR43250:SF2">
    <property type="entry name" value="EXODEOXYRIBONUCLEASE III"/>
    <property type="match status" value="1"/>
</dbReference>